<accession>A0A369VWR0</accession>
<evidence type="ECO:0000256" key="2">
    <source>
        <dbReference type="SAM" id="Phobius"/>
    </source>
</evidence>
<evidence type="ECO:0000256" key="1">
    <source>
        <dbReference type="SAM" id="MobiDB-lite"/>
    </source>
</evidence>
<reference evidence="3 4" key="1">
    <citation type="submission" date="2018-07" db="EMBL/GenBank/DDBJ databases">
        <title>a novel species of Sphingomonas isolated from the rhizosphere soil of Araceae plant.</title>
        <authorList>
            <person name="Zhiyong W."/>
            <person name="Qinglan Z."/>
            <person name="Zhiwei F."/>
            <person name="Ding X."/>
            <person name="Gejiao W."/>
            <person name="Shixue Z."/>
        </authorList>
    </citation>
    <scope>NUCLEOTIDE SEQUENCE [LARGE SCALE GENOMIC DNA]</scope>
    <source>
        <strain evidence="3 4">WZY 27</strain>
    </source>
</reference>
<keyword evidence="2" id="KW-0472">Membrane</keyword>
<feature type="compositionally biased region" description="Basic and acidic residues" evidence="1">
    <location>
        <begin position="18"/>
        <end position="27"/>
    </location>
</feature>
<protein>
    <submittedName>
        <fullName evidence="3">Uncharacterized protein</fullName>
    </submittedName>
</protein>
<gene>
    <name evidence="3" type="ORF">DVW87_00660</name>
</gene>
<comment type="caution">
    <text evidence="3">The sequence shown here is derived from an EMBL/GenBank/DDBJ whole genome shotgun (WGS) entry which is preliminary data.</text>
</comment>
<proteinExistence type="predicted"/>
<dbReference type="EMBL" id="QQNB01000001">
    <property type="protein sequence ID" value="RDE06279.1"/>
    <property type="molecule type" value="Genomic_DNA"/>
</dbReference>
<feature type="transmembrane region" description="Helical" evidence="2">
    <location>
        <begin position="35"/>
        <end position="55"/>
    </location>
</feature>
<organism evidence="3 4">
    <name type="scientific">Sphingomonas aracearum</name>
    <dbReference type="NCBI Taxonomy" id="2283317"/>
    <lineage>
        <taxon>Bacteria</taxon>
        <taxon>Pseudomonadati</taxon>
        <taxon>Pseudomonadota</taxon>
        <taxon>Alphaproteobacteria</taxon>
        <taxon>Sphingomonadales</taxon>
        <taxon>Sphingomonadaceae</taxon>
        <taxon>Sphingomonas</taxon>
    </lineage>
</organism>
<keyword evidence="4" id="KW-1185">Reference proteome</keyword>
<evidence type="ECO:0000313" key="3">
    <source>
        <dbReference type="EMBL" id="RDE06279.1"/>
    </source>
</evidence>
<feature type="region of interest" description="Disordered" evidence="1">
    <location>
        <begin position="1"/>
        <end position="28"/>
    </location>
</feature>
<keyword evidence="2" id="KW-1133">Transmembrane helix</keyword>
<dbReference type="Proteomes" id="UP000253918">
    <property type="component" value="Unassembled WGS sequence"/>
</dbReference>
<keyword evidence="2" id="KW-0812">Transmembrane</keyword>
<name>A0A369VWR0_9SPHN</name>
<evidence type="ECO:0000313" key="4">
    <source>
        <dbReference type="Proteomes" id="UP000253918"/>
    </source>
</evidence>
<dbReference type="RefSeq" id="WP_114685861.1">
    <property type="nucleotide sequence ID" value="NZ_QQNB01000001.1"/>
</dbReference>
<feature type="compositionally biased region" description="Basic and acidic residues" evidence="1">
    <location>
        <begin position="1"/>
        <end position="12"/>
    </location>
</feature>
<sequence>MSDHNEIVEAAKDWAGVKNDKDREATRSRNWPTNLGVAAGVGIGSAALAAVLLYAREGRKKER</sequence>
<dbReference type="AlphaFoldDB" id="A0A369VWR0"/>